<dbReference type="OrthoDB" id="3356078at2"/>
<dbReference type="InterPro" id="IPR025159">
    <property type="entry name" value="AbiEi_N"/>
</dbReference>
<comment type="caution">
    <text evidence="3">The sequence shown here is derived from an EMBL/GenBank/DDBJ whole genome shotgun (WGS) entry which is preliminary data.</text>
</comment>
<organism evidence="3 4">
    <name type="scientific">Subtercola boreus</name>
    <dbReference type="NCBI Taxonomy" id="120213"/>
    <lineage>
        <taxon>Bacteria</taxon>
        <taxon>Bacillati</taxon>
        <taxon>Actinomycetota</taxon>
        <taxon>Actinomycetes</taxon>
        <taxon>Micrococcales</taxon>
        <taxon>Microbacteriaceae</taxon>
        <taxon>Subtercola</taxon>
    </lineage>
</organism>
<dbReference type="AlphaFoldDB" id="A0A3E0VU51"/>
<sequence>MKQGEARQALAHLSSAQWGMLTTAQAVRQGVDRLQLGRFAAAGGLERLSHGVYRDAGSPPTEYDDLRAAWLSTDPSRTAEDRANDGPGGVVVGGATAAFLHQIGNLQPEPFTFLSETRHQSQRPEIRHRRRTLAADDITIVQGLPVSTTERTIADLVMDREDLSLVVDVLGDAVRRAPVRLGHLVELLDPLSARNGHRTGDGRGLLEDLLERGGMDDVLRSRTPGDGAEHTSDPLSGDRTDERTERR</sequence>
<protein>
    <recommendedName>
        <fullName evidence="2">AbiEi antitoxin N-terminal domain-containing protein</fullName>
    </recommendedName>
</protein>
<gene>
    <name evidence="3" type="ORF">B7R22_13020</name>
</gene>
<feature type="domain" description="AbiEi antitoxin N-terminal" evidence="2">
    <location>
        <begin position="8"/>
        <end position="54"/>
    </location>
</feature>
<proteinExistence type="predicted"/>
<evidence type="ECO:0000259" key="2">
    <source>
        <dbReference type="Pfam" id="PF13338"/>
    </source>
</evidence>
<evidence type="ECO:0000256" key="1">
    <source>
        <dbReference type="SAM" id="MobiDB-lite"/>
    </source>
</evidence>
<dbReference type="Proteomes" id="UP000256541">
    <property type="component" value="Unassembled WGS sequence"/>
</dbReference>
<dbReference type="Pfam" id="PF13338">
    <property type="entry name" value="AbiEi_4"/>
    <property type="match status" value="1"/>
</dbReference>
<reference evidence="3 4" key="1">
    <citation type="submission" date="2017-04" db="EMBL/GenBank/DDBJ databases">
        <title>Comparative genome analysis of Subtercola boreus.</title>
        <authorList>
            <person name="Cho Y.-J."/>
            <person name="Cho A."/>
            <person name="Kim O.-S."/>
            <person name="Lee J.-I."/>
        </authorList>
    </citation>
    <scope>NUCLEOTIDE SEQUENCE [LARGE SCALE GENOMIC DNA]</scope>
    <source>
        <strain evidence="3 4">P27479</strain>
    </source>
</reference>
<name>A0A3E0VU51_9MICO</name>
<accession>A0A3E0VU51</accession>
<evidence type="ECO:0000313" key="4">
    <source>
        <dbReference type="Proteomes" id="UP000256541"/>
    </source>
</evidence>
<evidence type="ECO:0000313" key="3">
    <source>
        <dbReference type="EMBL" id="RFA13574.1"/>
    </source>
</evidence>
<feature type="compositionally biased region" description="Basic and acidic residues" evidence="1">
    <location>
        <begin position="227"/>
        <end position="247"/>
    </location>
</feature>
<dbReference type="EMBL" id="NBXB01000034">
    <property type="protein sequence ID" value="RFA13574.1"/>
    <property type="molecule type" value="Genomic_DNA"/>
</dbReference>
<feature type="region of interest" description="Disordered" evidence="1">
    <location>
        <begin position="215"/>
        <end position="247"/>
    </location>
</feature>